<proteinExistence type="predicted"/>
<name>A0A074JGZ4_STRSL</name>
<dbReference type="RefSeq" id="WP_037601889.1">
    <property type="nucleotide sequence ID" value="NZ_JADMQU010000013.1"/>
</dbReference>
<dbReference type="EMBL" id="JJMT01000012">
    <property type="protein sequence ID" value="KEO45299.1"/>
    <property type="molecule type" value="Genomic_DNA"/>
</dbReference>
<comment type="caution">
    <text evidence="1">The sequence shown here is derived from an EMBL/GenBank/DDBJ whole genome shotgun (WGS) entry which is preliminary data.</text>
</comment>
<dbReference type="Proteomes" id="UP000027855">
    <property type="component" value="Unassembled WGS sequence"/>
</dbReference>
<organism evidence="1 2">
    <name type="scientific">Streptococcus salivarius</name>
    <dbReference type="NCBI Taxonomy" id="1304"/>
    <lineage>
        <taxon>Bacteria</taxon>
        <taxon>Bacillati</taxon>
        <taxon>Bacillota</taxon>
        <taxon>Bacilli</taxon>
        <taxon>Lactobacillales</taxon>
        <taxon>Streptococcaceae</taxon>
        <taxon>Streptococcus</taxon>
    </lineage>
</organism>
<dbReference type="AlphaFoldDB" id="A0A074JGZ4"/>
<accession>A0A074JGZ4</accession>
<reference evidence="1 2" key="1">
    <citation type="submission" date="2014-04" db="EMBL/GenBank/DDBJ databases">
        <title>Variable characteristics of bacteriocin-producing Streptococcus salivarius strains isolated from Malaysian subjects.</title>
        <authorList>
            <person name="Philip K."/>
            <person name="Barbour A."/>
        </authorList>
    </citation>
    <scope>NUCLEOTIDE SEQUENCE [LARGE SCALE GENOMIC DNA]</scope>
    <source>
        <strain evidence="1 2">NU10</strain>
    </source>
</reference>
<gene>
    <name evidence="1" type="ORF">DL07_02215</name>
</gene>
<evidence type="ECO:0000313" key="2">
    <source>
        <dbReference type="Proteomes" id="UP000027855"/>
    </source>
</evidence>
<protein>
    <submittedName>
        <fullName evidence="1">Uncharacterized protein</fullName>
    </submittedName>
</protein>
<sequence length="232" mass="27429">MTKAKKWKIAIIVLLGLVATVLIAIGEGRFWKYQQNYIPDGTYQMLKYEAKSAYSNELINWTERGENNDSLYEDFIVVENMKSQFYYVFVGDGEPFVSPFEHDEKLPQTFDPRTGTLKQDLTVSEYEALVISHIDKISKKGEEYSRVKEVSVQRCVDDYKKMLKQKRTYEKRPNGLVLTVYADDGHIESRRTFKRLSSEEAKEVKSGYDWDYEYSLKYYNYSRHDGDYLIWR</sequence>
<evidence type="ECO:0000313" key="1">
    <source>
        <dbReference type="EMBL" id="KEO45299.1"/>
    </source>
</evidence>